<reference evidence="3" key="1">
    <citation type="submission" date="2013-11" db="EMBL/GenBank/DDBJ databases">
        <authorList>
            <person name="Hoang H.T."/>
            <person name="Killian M.L."/>
            <person name="Madson D.M."/>
            <person name="Arruda P.H.E."/>
            <person name="Sun D."/>
            <person name="Schwartz K.J."/>
            <person name="Yoon K."/>
        </authorList>
    </citation>
    <scope>NUCLEOTIDE SEQUENCE [LARGE SCALE GENOMIC DNA]</scope>
    <source>
        <strain evidence="3">CDK2</strain>
    </source>
</reference>
<dbReference type="RefSeq" id="WP_080506641.1">
    <property type="nucleotide sequence ID" value="NZ_LGUC01000001.1"/>
</dbReference>
<proteinExistence type="predicted"/>
<name>A0A0N8I025_9EURY</name>
<feature type="compositionally biased region" description="Basic and acidic residues" evidence="1">
    <location>
        <begin position="80"/>
        <end position="90"/>
    </location>
</feature>
<dbReference type="STRING" id="699431.SY89_01866"/>
<evidence type="ECO:0000313" key="2">
    <source>
        <dbReference type="EMBL" id="KPN31123.1"/>
    </source>
</evidence>
<dbReference type="Pfam" id="PF25951">
    <property type="entry name" value="DUF7989"/>
    <property type="match status" value="1"/>
</dbReference>
<keyword evidence="3" id="KW-1185">Reference proteome</keyword>
<organism evidence="2 3">
    <name type="scientific">Halolamina pelagica</name>
    <dbReference type="NCBI Taxonomy" id="699431"/>
    <lineage>
        <taxon>Archaea</taxon>
        <taxon>Methanobacteriati</taxon>
        <taxon>Methanobacteriota</taxon>
        <taxon>Stenosarchaea group</taxon>
        <taxon>Halobacteria</taxon>
        <taxon>Halobacteriales</taxon>
        <taxon>Haloferacaceae</taxon>
    </lineage>
</organism>
<accession>A0A0N8I025</accession>
<protein>
    <submittedName>
        <fullName evidence="2">Uncharacterized protein</fullName>
    </submittedName>
</protein>
<evidence type="ECO:0000256" key="1">
    <source>
        <dbReference type="SAM" id="MobiDB-lite"/>
    </source>
</evidence>
<feature type="compositionally biased region" description="Acidic residues" evidence="1">
    <location>
        <begin position="63"/>
        <end position="79"/>
    </location>
</feature>
<dbReference type="AlphaFoldDB" id="A0A0N8I025"/>
<evidence type="ECO:0000313" key="3">
    <source>
        <dbReference type="Proteomes" id="UP000050535"/>
    </source>
</evidence>
<feature type="compositionally biased region" description="Basic and acidic residues" evidence="1">
    <location>
        <begin position="1"/>
        <end position="27"/>
    </location>
</feature>
<dbReference type="Proteomes" id="UP000050535">
    <property type="component" value="Unassembled WGS sequence"/>
</dbReference>
<sequence>MPRHTDSRDTTTRDETESQQTDDRPPAEHQTMAGVSHTNPMTGETFGDSQVFERGKVAVVDGGEADAEPADEEEAEPMGDVDHTPRHDAPDAAQVYDRGVERADDDGAAEDDSEPDPGADV</sequence>
<feature type="region of interest" description="Disordered" evidence="1">
    <location>
        <begin position="1"/>
        <end position="121"/>
    </location>
</feature>
<feature type="compositionally biased region" description="Acidic residues" evidence="1">
    <location>
        <begin position="103"/>
        <end position="121"/>
    </location>
</feature>
<dbReference type="InterPro" id="IPR058742">
    <property type="entry name" value="DUF7989"/>
</dbReference>
<dbReference type="EMBL" id="LGUC01000001">
    <property type="protein sequence ID" value="KPN31123.1"/>
    <property type="molecule type" value="Genomic_DNA"/>
</dbReference>
<gene>
    <name evidence="2" type="ORF">SY89_01866</name>
</gene>
<comment type="caution">
    <text evidence="2">The sequence shown here is derived from an EMBL/GenBank/DDBJ whole genome shotgun (WGS) entry which is preliminary data.</text>
</comment>